<evidence type="ECO:0000256" key="3">
    <source>
        <dbReference type="ARBA" id="ARBA00023163"/>
    </source>
</evidence>
<dbReference type="Pfam" id="PF00376">
    <property type="entry name" value="MerR"/>
    <property type="match status" value="1"/>
</dbReference>
<keyword evidence="3" id="KW-0804">Transcription</keyword>
<dbReference type="AlphaFoldDB" id="A0A4U5JX38"/>
<dbReference type="PROSITE" id="PS50937">
    <property type="entry name" value="HTH_MERR_2"/>
    <property type="match status" value="1"/>
</dbReference>
<dbReference type="CDD" id="cd04770">
    <property type="entry name" value="HTH_HMRTR"/>
    <property type="match status" value="1"/>
</dbReference>
<feature type="coiled-coil region" evidence="4">
    <location>
        <begin position="81"/>
        <end position="108"/>
    </location>
</feature>
<gene>
    <name evidence="6" type="ORF">FCE95_03040</name>
</gene>
<evidence type="ECO:0000256" key="4">
    <source>
        <dbReference type="SAM" id="Coils"/>
    </source>
</evidence>
<accession>A0A4U5JX38</accession>
<dbReference type="SMART" id="SM00422">
    <property type="entry name" value="HTH_MERR"/>
    <property type="match status" value="1"/>
</dbReference>
<evidence type="ECO:0000313" key="7">
    <source>
        <dbReference type="Proteomes" id="UP000308707"/>
    </source>
</evidence>
<dbReference type="Gene3D" id="1.10.1660.10">
    <property type="match status" value="1"/>
</dbReference>
<comment type="caution">
    <text evidence="6">The sequence shown here is derived from an EMBL/GenBank/DDBJ whole genome shotgun (WGS) entry which is preliminary data.</text>
</comment>
<dbReference type="Proteomes" id="UP000308707">
    <property type="component" value="Unassembled WGS sequence"/>
</dbReference>
<keyword evidence="1" id="KW-0805">Transcription regulation</keyword>
<reference evidence="6 7" key="1">
    <citation type="submission" date="2019-04" db="EMBL/GenBank/DDBJ databases">
        <title>Reference strain of H23.</title>
        <authorList>
            <person name="Luo X."/>
        </authorList>
    </citation>
    <scope>NUCLEOTIDE SEQUENCE [LARGE SCALE GENOMIC DNA]</scope>
    <source>
        <strain evidence="6 7">H23</strain>
    </source>
</reference>
<keyword evidence="7" id="KW-1185">Reference proteome</keyword>
<dbReference type="InterPro" id="IPR047057">
    <property type="entry name" value="MerR_fam"/>
</dbReference>
<evidence type="ECO:0000256" key="2">
    <source>
        <dbReference type="ARBA" id="ARBA00023125"/>
    </source>
</evidence>
<organism evidence="6 7">
    <name type="scientific">Luteimonas gilva</name>
    <dbReference type="NCBI Taxonomy" id="2572684"/>
    <lineage>
        <taxon>Bacteria</taxon>
        <taxon>Pseudomonadati</taxon>
        <taxon>Pseudomonadota</taxon>
        <taxon>Gammaproteobacteria</taxon>
        <taxon>Lysobacterales</taxon>
        <taxon>Lysobacteraceae</taxon>
        <taxon>Luteimonas</taxon>
    </lineage>
</organism>
<dbReference type="PRINTS" id="PR00040">
    <property type="entry name" value="HTHMERR"/>
</dbReference>
<proteinExistence type="predicted"/>
<dbReference type="PANTHER" id="PTHR30204:SF94">
    <property type="entry name" value="HEAVY METAL-DEPENDENT TRANSCRIPTIONAL REGULATOR HI_0293-RELATED"/>
    <property type="match status" value="1"/>
</dbReference>
<evidence type="ECO:0000256" key="1">
    <source>
        <dbReference type="ARBA" id="ARBA00023015"/>
    </source>
</evidence>
<dbReference type="EMBL" id="SZUA01000001">
    <property type="protein sequence ID" value="TKR33298.1"/>
    <property type="molecule type" value="Genomic_DNA"/>
</dbReference>
<feature type="domain" description="HTH merR-type" evidence="5">
    <location>
        <begin position="1"/>
        <end position="69"/>
    </location>
</feature>
<keyword evidence="2" id="KW-0238">DNA-binding</keyword>
<dbReference type="GO" id="GO:0003677">
    <property type="term" value="F:DNA binding"/>
    <property type="evidence" value="ECO:0007669"/>
    <property type="project" value="UniProtKB-KW"/>
</dbReference>
<evidence type="ECO:0000313" key="6">
    <source>
        <dbReference type="EMBL" id="TKR33298.1"/>
    </source>
</evidence>
<dbReference type="InterPro" id="IPR015358">
    <property type="entry name" value="Tscrpt_reg_MerR_DNA-bd"/>
</dbReference>
<dbReference type="OrthoDB" id="9808480at2"/>
<dbReference type="RefSeq" id="WP_137265507.1">
    <property type="nucleotide sequence ID" value="NZ_SZUA01000001.1"/>
</dbReference>
<dbReference type="InterPro" id="IPR000551">
    <property type="entry name" value="MerR-type_HTH_dom"/>
</dbReference>
<dbReference type="InterPro" id="IPR009061">
    <property type="entry name" value="DNA-bd_dom_put_sf"/>
</dbReference>
<dbReference type="Pfam" id="PF09278">
    <property type="entry name" value="MerR-DNA-bind"/>
    <property type="match status" value="1"/>
</dbReference>
<dbReference type="PANTHER" id="PTHR30204">
    <property type="entry name" value="REDOX-CYCLING DRUG-SENSING TRANSCRIPTIONAL ACTIVATOR SOXR"/>
    <property type="match status" value="1"/>
</dbReference>
<dbReference type="SUPFAM" id="SSF46955">
    <property type="entry name" value="Putative DNA-binding domain"/>
    <property type="match status" value="1"/>
</dbReference>
<evidence type="ECO:0000259" key="5">
    <source>
        <dbReference type="PROSITE" id="PS50937"/>
    </source>
</evidence>
<name>A0A4U5JX38_9GAMM</name>
<sequence length="136" mass="15021">MRIGEVANRAGVGVDTVRLYERLQLLPAAERTASGYRTFGPDDLERLRFIRRAKGLGFTLDETRELLRLASDRAGERAEVMSLARNRLDDIEQKIAQLTAMRDSLGRLVQQCSGSGPVQGCPIIDAVLAHDIKKAS</sequence>
<protein>
    <submittedName>
        <fullName evidence="6">Heavy metal-responsive transcriptional regulator</fullName>
    </submittedName>
</protein>
<keyword evidence="4" id="KW-0175">Coiled coil</keyword>
<dbReference type="GO" id="GO:0003700">
    <property type="term" value="F:DNA-binding transcription factor activity"/>
    <property type="evidence" value="ECO:0007669"/>
    <property type="project" value="InterPro"/>
</dbReference>